<evidence type="ECO:0000313" key="1">
    <source>
        <dbReference type="EMBL" id="GAA0250557.1"/>
    </source>
</evidence>
<proteinExistence type="predicted"/>
<dbReference type="Pfam" id="PF00756">
    <property type="entry name" value="Esterase"/>
    <property type="match status" value="1"/>
</dbReference>
<name>A0ABP3E5I5_9GAMM</name>
<dbReference type="Gene3D" id="3.40.50.1820">
    <property type="entry name" value="alpha/beta hydrolase"/>
    <property type="match status" value="1"/>
</dbReference>
<dbReference type="GO" id="GO:0016787">
    <property type="term" value="F:hydrolase activity"/>
    <property type="evidence" value="ECO:0007669"/>
    <property type="project" value="UniProtKB-KW"/>
</dbReference>
<dbReference type="InterPro" id="IPR029058">
    <property type="entry name" value="AB_hydrolase_fold"/>
</dbReference>
<dbReference type="Proteomes" id="UP001500657">
    <property type="component" value="Unassembled WGS sequence"/>
</dbReference>
<organism evidence="1 2">
    <name type="scientific">Rhodanobacter caeni</name>
    <dbReference type="NCBI Taxonomy" id="657654"/>
    <lineage>
        <taxon>Bacteria</taxon>
        <taxon>Pseudomonadati</taxon>
        <taxon>Pseudomonadota</taxon>
        <taxon>Gammaproteobacteria</taxon>
        <taxon>Lysobacterales</taxon>
        <taxon>Rhodanobacteraceae</taxon>
        <taxon>Rhodanobacter</taxon>
    </lineage>
</organism>
<dbReference type="EMBL" id="BAAAFO010000002">
    <property type="protein sequence ID" value="GAA0250557.1"/>
    <property type="molecule type" value="Genomic_DNA"/>
</dbReference>
<evidence type="ECO:0000313" key="2">
    <source>
        <dbReference type="Proteomes" id="UP001500657"/>
    </source>
</evidence>
<comment type="caution">
    <text evidence="1">The sequence shown here is derived from an EMBL/GenBank/DDBJ whole genome shotgun (WGS) entry which is preliminary data.</text>
</comment>
<keyword evidence="2" id="KW-1185">Reference proteome</keyword>
<dbReference type="InterPro" id="IPR000801">
    <property type="entry name" value="Esterase-like"/>
</dbReference>
<dbReference type="PANTHER" id="PTHR48098:SF1">
    <property type="entry name" value="DIACYLGLYCEROL ACYLTRANSFERASE_MYCOLYLTRANSFERASE AG85A"/>
    <property type="match status" value="1"/>
</dbReference>
<dbReference type="SUPFAM" id="SSF53474">
    <property type="entry name" value="alpha/beta-Hydrolases"/>
    <property type="match status" value="1"/>
</dbReference>
<protein>
    <submittedName>
        <fullName evidence="1">Alpha/beta hydrolase family protein</fullName>
    </submittedName>
</protein>
<keyword evidence="1" id="KW-0378">Hydrolase</keyword>
<dbReference type="InterPro" id="IPR050583">
    <property type="entry name" value="Mycobacterial_A85_antigen"/>
</dbReference>
<reference evidence="2" key="1">
    <citation type="journal article" date="2019" name="Int. J. Syst. Evol. Microbiol.">
        <title>The Global Catalogue of Microorganisms (GCM) 10K type strain sequencing project: providing services to taxonomists for standard genome sequencing and annotation.</title>
        <authorList>
            <consortium name="The Broad Institute Genomics Platform"/>
            <consortium name="The Broad Institute Genome Sequencing Center for Infectious Disease"/>
            <person name="Wu L."/>
            <person name="Ma J."/>
        </authorList>
    </citation>
    <scope>NUCLEOTIDE SEQUENCE [LARGE SCALE GENOMIC DNA]</scope>
    <source>
        <strain evidence="2">JCM 16242</strain>
    </source>
</reference>
<dbReference type="PANTHER" id="PTHR48098">
    <property type="entry name" value="ENTEROCHELIN ESTERASE-RELATED"/>
    <property type="match status" value="1"/>
</dbReference>
<gene>
    <name evidence="1" type="ORF">GCM10009126_15040</name>
</gene>
<accession>A0ABP3E5I5</accession>
<sequence length="383" mass="41336">MIDSIFDPAMAADHDRHATTSNPPAGIMRVVAMAGAALLSLALWTTPVQAQALTNSPAPVAGAKPVTVEHIKVHGASLEGNLAHESADRDVLVVLPPGYASHPHRRYPVVYALHGYSIGAEQWTKEIHVPQTIENAFAKGTRPMIVVFPDSKTVFGGSMYSGSPTVGDFETFIQHDLVAYIDAHYRTLPDRLSRGLVGHSMGGYGATRIGMKHPDVFGALYIMSPCCLSPRTGDQLDAKSLASLESLKSAADAADLPFMARATLASAAAWSPDPARPPFYFDLPTKNGELQPEVLAKWTANAPLVFVDQYIGNLRRYGAIAIDVGDQDGLRFDARKLHEVLDSYGVGNSFTIYPGTHVSNVAFRFQDEALPFFGKHLKFEAAP</sequence>
<dbReference type="RefSeq" id="WP_343881771.1">
    <property type="nucleotide sequence ID" value="NZ_BAAAFO010000002.1"/>
</dbReference>